<comment type="caution">
    <text evidence="4">The sequence shown here is derived from an EMBL/GenBank/DDBJ whole genome shotgun (WGS) entry which is preliminary data.</text>
</comment>
<evidence type="ECO:0000259" key="3">
    <source>
        <dbReference type="Pfam" id="PF01883"/>
    </source>
</evidence>
<dbReference type="FunFam" id="3.30.300.130:FF:000005">
    <property type="entry name" value="Mitotic spindle-associated mmxd complex subunit"/>
    <property type="match status" value="1"/>
</dbReference>
<dbReference type="Proteomes" id="UP001381693">
    <property type="component" value="Unassembled WGS sequence"/>
</dbReference>
<sequence>MSGKERLENVNPHIFAKAGQRMETPTDWDDDVYDPFDAREIFDLVRNIRDPEHPLSLEELNVVEVGQCDVSDEENYVMVHFTPTIPHCSMASLIGLSIRLKLLQALPARFKVDVRITPGTHASEHAINKQLADKERVAAALENPHLLEVINKCLHPQNAA</sequence>
<dbReference type="InterPro" id="IPR034904">
    <property type="entry name" value="FSCA_dom_sf"/>
</dbReference>
<evidence type="ECO:0000256" key="2">
    <source>
        <dbReference type="ARBA" id="ARBA00022829"/>
    </source>
</evidence>
<evidence type="ECO:0000256" key="1">
    <source>
        <dbReference type="ARBA" id="ARBA00010381"/>
    </source>
</evidence>
<protein>
    <submittedName>
        <fullName evidence="4">Mitotic spindle-associated MMXD complex subunit MIP18</fullName>
    </submittedName>
</protein>
<comment type="similarity">
    <text evidence="1">Belongs to the MIP18 family.</text>
</comment>
<dbReference type="InterPro" id="IPR039796">
    <property type="entry name" value="MIP18"/>
</dbReference>
<accession>A0AAN9AGU7</accession>
<evidence type="ECO:0000313" key="4">
    <source>
        <dbReference type="EMBL" id="KAK7086647.1"/>
    </source>
</evidence>
<dbReference type="GO" id="GO:0097361">
    <property type="term" value="C:cytosolic [4Fe-4S] assembly targeting complex"/>
    <property type="evidence" value="ECO:0007669"/>
    <property type="project" value="UniProtKB-ARBA"/>
</dbReference>
<dbReference type="GO" id="GO:0007059">
    <property type="term" value="P:chromosome segregation"/>
    <property type="evidence" value="ECO:0007669"/>
    <property type="project" value="UniProtKB-KW"/>
</dbReference>
<dbReference type="InterPro" id="IPR002744">
    <property type="entry name" value="MIP18-like"/>
</dbReference>
<name>A0AAN9AGU7_HALRR</name>
<dbReference type="AlphaFoldDB" id="A0AAN9AGU7"/>
<dbReference type="Pfam" id="PF01883">
    <property type="entry name" value="FeS_assembly_P"/>
    <property type="match status" value="1"/>
</dbReference>
<dbReference type="Gene3D" id="3.30.300.130">
    <property type="entry name" value="Fe-S cluster assembly (FSCA)"/>
    <property type="match status" value="1"/>
</dbReference>
<dbReference type="SUPFAM" id="SSF117916">
    <property type="entry name" value="Fe-S cluster assembly (FSCA) domain-like"/>
    <property type="match status" value="1"/>
</dbReference>
<organism evidence="4 5">
    <name type="scientific">Halocaridina rubra</name>
    <name type="common">Hawaiian red shrimp</name>
    <dbReference type="NCBI Taxonomy" id="373956"/>
    <lineage>
        <taxon>Eukaryota</taxon>
        <taxon>Metazoa</taxon>
        <taxon>Ecdysozoa</taxon>
        <taxon>Arthropoda</taxon>
        <taxon>Crustacea</taxon>
        <taxon>Multicrustacea</taxon>
        <taxon>Malacostraca</taxon>
        <taxon>Eumalacostraca</taxon>
        <taxon>Eucarida</taxon>
        <taxon>Decapoda</taxon>
        <taxon>Pleocyemata</taxon>
        <taxon>Caridea</taxon>
        <taxon>Atyoidea</taxon>
        <taxon>Atyidae</taxon>
        <taxon>Halocaridina</taxon>
    </lineage>
</organism>
<gene>
    <name evidence="4" type="primary">FAM96B</name>
    <name evidence="4" type="ORF">SK128_020102</name>
</gene>
<feature type="domain" description="MIP18 family-like" evidence="3">
    <location>
        <begin position="40"/>
        <end position="114"/>
    </location>
</feature>
<dbReference type="PANTHER" id="PTHR12377:SF0">
    <property type="entry name" value="CYTOSOLIC IRON-SULFUR ASSEMBLY COMPONENT 2B"/>
    <property type="match status" value="1"/>
</dbReference>
<dbReference type="PANTHER" id="PTHR12377">
    <property type="entry name" value="CYTOSOLIC IRON-SULFUR ASSEMBLY COMPONENT 2B-RELATED"/>
    <property type="match status" value="1"/>
</dbReference>
<dbReference type="Gene3D" id="6.10.250.1280">
    <property type="match status" value="1"/>
</dbReference>
<evidence type="ECO:0000313" key="5">
    <source>
        <dbReference type="Proteomes" id="UP001381693"/>
    </source>
</evidence>
<keyword evidence="5" id="KW-1185">Reference proteome</keyword>
<dbReference type="GO" id="GO:0051604">
    <property type="term" value="P:protein maturation"/>
    <property type="evidence" value="ECO:0007669"/>
    <property type="project" value="InterPro"/>
</dbReference>
<keyword evidence="2" id="KW-0159">Chromosome partition</keyword>
<proteinExistence type="inferred from homology"/>
<dbReference type="EMBL" id="JAXCGZ010000121">
    <property type="protein sequence ID" value="KAK7086647.1"/>
    <property type="molecule type" value="Genomic_DNA"/>
</dbReference>
<reference evidence="4 5" key="1">
    <citation type="submission" date="2023-11" db="EMBL/GenBank/DDBJ databases">
        <title>Halocaridina rubra genome assembly.</title>
        <authorList>
            <person name="Smith C."/>
        </authorList>
    </citation>
    <scope>NUCLEOTIDE SEQUENCE [LARGE SCALE GENOMIC DNA]</scope>
    <source>
        <strain evidence="4">EP-1</strain>
        <tissue evidence="4">Whole</tissue>
    </source>
</reference>